<sequence length="128" mass="14859">MEKDHNHLQLVLRKSIAQKLNALMKKQGLTIENAALSMELEYSNLYYVVKGRKLPRLDTLIKIANGLSVPVEYFFKNIPSKNISLVAVKNNIFRRKIFKELDRLDQPAQTFLLSVLRLYNNRRKLAAC</sequence>
<dbReference type="SMART" id="SM00530">
    <property type="entry name" value="HTH_XRE"/>
    <property type="match status" value="1"/>
</dbReference>
<dbReference type="CDD" id="cd00093">
    <property type="entry name" value="HTH_XRE"/>
    <property type="match status" value="1"/>
</dbReference>
<comment type="caution">
    <text evidence="2">The sequence shown here is derived from an EMBL/GenBank/DDBJ whole genome shotgun (WGS) entry which is preliminary data.</text>
</comment>
<organism evidence="2 3">
    <name type="scientific">Candidatus Termititenax persephonae</name>
    <dbReference type="NCBI Taxonomy" id="2218525"/>
    <lineage>
        <taxon>Bacteria</taxon>
        <taxon>Bacillati</taxon>
        <taxon>Candidatus Margulisiibacteriota</taxon>
        <taxon>Candidatus Termititenacia</taxon>
        <taxon>Candidatus Termititenacales</taxon>
        <taxon>Candidatus Termititenacaceae</taxon>
        <taxon>Candidatus Termititenax</taxon>
    </lineage>
</organism>
<dbReference type="InterPro" id="IPR010982">
    <property type="entry name" value="Lambda_DNA-bd_dom_sf"/>
</dbReference>
<accession>A0A388THY0</accession>
<evidence type="ECO:0000313" key="3">
    <source>
        <dbReference type="Proteomes" id="UP000275925"/>
    </source>
</evidence>
<evidence type="ECO:0000313" key="2">
    <source>
        <dbReference type="EMBL" id="GBR76787.1"/>
    </source>
</evidence>
<dbReference type="PROSITE" id="PS50943">
    <property type="entry name" value="HTH_CROC1"/>
    <property type="match status" value="1"/>
</dbReference>
<reference evidence="2 3" key="1">
    <citation type="journal article" date="2019" name="ISME J.">
        <title>Genome analyses of uncultured TG2/ZB3 bacteria in 'Margulisbacteria' specifically attached to ectosymbiotic spirochetes of protists in the termite gut.</title>
        <authorList>
            <person name="Utami Y.D."/>
            <person name="Kuwahara H."/>
            <person name="Igai K."/>
            <person name="Murakami T."/>
            <person name="Sugaya K."/>
            <person name="Morikawa T."/>
            <person name="Nagura Y."/>
            <person name="Yuki M."/>
            <person name="Deevong P."/>
            <person name="Inoue T."/>
            <person name="Kihara K."/>
            <person name="Lo N."/>
            <person name="Yamada A."/>
            <person name="Ohkuma M."/>
            <person name="Hongoh Y."/>
        </authorList>
    </citation>
    <scope>NUCLEOTIDE SEQUENCE [LARGE SCALE GENOMIC DNA]</scope>
    <source>
        <strain evidence="2">NkOx7-02</strain>
    </source>
</reference>
<protein>
    <submittedName>
        <fullName evidence="2">Transcriptional regulator XRE family</fullName>
    </submittedName>
</protein>
<dbReference type="Gene3D" id="1.10.260.40">
    <property type="entry name" value="lambda repressor-like DNA-binding domains"/>
    <property type="match status" value="1"/>
</dbReference>
<proteinExistence type="predicted"/>
<evidence type="ECO:0000259" key="1">
    <source>
        <dbReference type="PROSITE" id="PS50943"/>
    </source>
</evidence>
<dbReference type="EMBL" id="BGZO01000048">
    <property type="protein sequence ID" value="GBR76787.1"/>
    <property type="molecule type" value="Genomic_DNA"/>
</dbReference>
<dbReference type="InterPro" id="IPR001387">
    <property type="entry name" value="Cro/C1-type_HTH"/>
</dbReference>
<feature type="domain" description="HTH cro/C1-type" evidence="1">
    <location>
        <begin position="20"/>
        <end position="74"/>
    </location>
</feature>
<name>A0A388THY0_9BACT</name>
<dbReference type="GO" id="GO:0003677">
    <property type="term" value="F:DNA binding"/>
    <property type="evidence" value="ECO:0007669"/>
    <property type="project" value="InterPro"/>
</dbReference>
<dbReference type="Pfam" id="PF01381">
    <property type="entry name" value="HTH_3"/>
    <property type="match status" value="1"/>
</dbReference>
<dbReference type="SUPFAM" id="SSF47413">
    <property type="entry name" value="lambda repressor-like DNA-binding domains"/>
    <property type="match status" value="1"/>
</dbReference>
<gene>
    <name evidence="2" type="ORF">NO2_1279</name>
</gene>
<dbReference type="Proteomes" id="UP000275925">
    <property type="component" value="Unassembled WGS sequence"/>
</dbReference>
<dbReference type="AlphaFoldDB" id="A0A388THY0"/>
<keyword evidence="3" id="KW-1185">Reference proteome</keyword>